<feature type="domain" description="Dynamin N-terminal" evidence="6">
    <location>
        <begin position="52"/>
        <end position="204"/>
    </location>
</feature>
<comment type="subcellular location">
    <subcellularLocation>
        <location evidence="1">Membrane</location>
    </subcellularLocation>
</comment>
<dbReference type="PANTHER" id="PTHR10465:SF0">
    <property type="entry name" value="SARCALUMENIN"/>
    <property type="match status" value="1"/>
</dbReference>
<dbReference type="GO" id="GO:0005525">
    <property type="term" value="F:GTP binding"/>
    <property type="evidence" value="ECO:0007669"/>
    <property type="project" value="UniProtKB-KW"/>
</dbReference>
<evidence type="ECO:0000259" key="6">
    <source>
        <dbReference type="Pfam" id="PF00350"/>
    </source>
</evidence>
<evidence type="ECO:0000313" key="8">
    <source>
        <dbReference type="Proteomes" id="UP000032046"/>
    </source>
</evidence>
<keyword evidence="2" id="KW-0547">Nucleotide-binding</keyword>
<dbReference type="STRING" id="1602171.ST44_04105"/>
<evidence type="ECO:0000313" key="7">
    <source>
        <dbReference type="EMBL" id="KIP63269.1"/>
    </source>
</evidence>
<dbReference type="Gene3D" id="3.40.50.300">
    <property type="entry name" value="P-loop containing nucleotide triphosphate hydrolases"/>
    <property type="match status" value="1"/>
</dbReference>
<name>A0A0D0I713_9BACT</name>
<evidence type="ECO:0000256" key="3">
    <source>
        <dbReference type="ARBA" id="ARBA00022801"/>
    </source>
</evidence>
<sequence>MEKINQYVSLVNQAFTVAKENFNNPESLKKAESDKEALISSLEKDSFIKVPFVGDFNAGKSSLINSMLGIDILPTNILPETAVSYELYFSSNEKLEVWLDDKLVETAPISQLKSLQLTPRNFVKLYLNNPIVKEWNDRNIVVVDMPGIDSGVEAHNNAILHYVLDGTFFILVSEVEGGTLRLSTLSFIEEIKKYGAQLAVVVSKIDKKPEQEVQGVKDNVESVAKRMLGESTMVTSASAANKDFNGVLDILSSIDAEELIVNKYKGQVVNFIDLLIVELQLQMKLMLSDKSDFSEKIESLKNAQAKAVEDLKRKAESAQSVESSADDILDDISEALREKAGYIATLLYGQTDGNALNQEILTIIRPVIVNSLKREITEYSDVVGGALQEFMVNVDTIINDKDNKMLSGAEEIIGNMLGKDILEGLLKKGLDQLAKKLVAYKGLGELVKMLSKILGPLVTILINIIPDIIRMIFGKSKEQKIEEIKMKFTSEIVSKIIEALRQPIEDMIKEQRAEVYNNVSALIDSETQKYNENINAIKNQQQEEEKVVAQKVAALNDVVEKLNALKAQI</sequence>
<dbReference type="InterPro" id="IPR027417">
    <property type="entry name" value="P-loop_NTPase"/>
</dbReference>
<dbReference type="AlphaFoldDB" id="A0A0D0I713"/>
<dbReference type="InterPro" id="IPR045063">
    <property type="entry name" value="Dynamin_N"/>
</dbReference>
<dbReference type="InterPro" id="IPR027094">
    <property type="entry name" value="Mitofusin_fam"/>
</dbReference>
<dbReference type="GO" id="GO:0016020">
    <property type="term" value="C:membrane"/>
    <property type="evidence" value="ECO:0007669"/>
    <property type="project" value="UniProtKB-SubCell"/>
</dbReference>
<keyword evidence="3" id="KW-0378">Hydrolase</keyword>
<dbReference type="Proteomes" id="UP000032046">
    <property type="component" value="Unassembled WGS sequence"/>
</dbReference>
<dbReference type="Pfam" id="PF00350">
    <property type="entry name" value="Dynamin_N"/>
    <property type="match status" value="1"/>
</dbReference>
<organism evidence="7 8">
    <name type="scientific">Prevotella pectinovora</name>
    <dbReference type="NCBI Taxonomy" id="1602169"/>
    <lineage>
        <taxon>Bacteria</taxon>
        <taxon>Pseudomonadati</taxon>
        <taxon>Bacteroidota</taxon>
        <taxon>Bacteroidia</taxon>
        <taxon>Bacteroidales</taxon>
        <taxon>Prevotellaceae</taxon>
        <taxon>Prevotella</taxon>
    </lineage>
</organism>
<dbReference type="GO" id="GO:0003924">
    <property type="term" value="F:GTPase activity"/>
    <property type="evidence" value="ECO:0007669"/>
    <property type="project" value="InterPro"/>
</dbReference>
<protein>
    <recommendedName>
        <fullName evidence="6">Dynamin N-terminal domain-containing protein</fullName>
    </recommendedName>
</protein>
<keyword evidence="4" id="KW-0342">GTP-binding</keyword>
<dbReference type="SUPFAM" id="SSF52540">
    <property type="entry name" value="P-loop containing nucleoside triphosphate hydrolases"/>
    <property type="match status" value="1"/>
</dbReference>
<evidence type="ECO:0000256" key="1">
    <source>
        <dbReference type="ARBA" id="ARBA00004370"/>
    </source>
</evidence>
<dbReference type="RefSeq" id="WP_042518321.1">
    <property type="nucleotide sequence ID" value="NZ_JXQK01000045.1"/>
</dbReference>
<proteinExistence type="predicted"/>
<evidence type="ECO:0000256" key="4">
    <source>
        <dbReference type="ARBA" id="ARBA00023134"/>
    </source>
</evidence>
<accession>A0A0D0I713</accession>
<evidence type="ECO:0000256" key="2">
    <source>
        <dbReference type="ARBA" id="ARBA00022741"/>
    </source>
</evidence>
<comment type="caution">
    <text evidence="7">The sequence shown here is derived from an EMBL/GenBank/DDBJ whole genome shotgun (WGS) entry which is preliminary data.</text>
</comment>
<evidence type="ECO:0000256" key="5">
    <source>
        <dbReference type="ARBA" id="ARBA00023136"/>
    </source>
</evidence>
<reference evidence="7 8" key="1">
    <citation type="submission" date="2015-01" db="EMBL/GenBank/DDBJ databases">
        <title>Comparative genomics of non-oral Prevotella species.</title>
        <authorList>
            <person name="Accetto T."/>
            <person name="Nograsek B."/>
            <person name="Avgustin G."/>
        </authorList>
    </citation>
    <scope>NUCLEOTIDE SEQUENCE [LARGE SCALE GENOMIC DNA]</scope>
    <source>
        <strain evidence="7 8">P5-119</strain>
    </source>
</reference>
<dbReference type="EMBL" id="JXQK01000045">
    <property type="protein sequence ID" value="KIP63269.1"/>
    <property type="molecule type" value="Genomic_DNA"/>
</dbReference>
<dbReference type="PANTHER" id="PTHR10465">
    <property type="entry name" value="TRANSMEMBRANE GTPASE FZO1"/>
    <property type="match status" value="1"/>
</dbReference>
<gene>
    <name evidence="7" type="ORF">ST44_04105</name>
</gene>
<keyword evidence="8" id="KW-1185">Reference proteome</keyword>
<keyword evidence="5" id="KW-0472">Membrane</keyword>